<evidence type="ECO:0000256" key="5">
    <source>
        <dbReference type="ARBA" id="ARBA00023136"/>
    </source>
</evidence>
<gene>
    <name evidence="8" type="ORF">ACFQBM_04765</name>
</gene>
<dbReference type="Proteomes" id="UP001596425">
    <property type="component" value="Unassembled WGS sequence"/>
</dbReference>
<feature type="transmembrane region" description="Helical" evidence="6">
    <location>
        <begin position="477"/>
        <end position="496"/>
    </location>
</feature>
<feature type="transmembrane region" description="Helical" evidence="6">
    <location>
        <begin position="400"/>
        <end position="418"/>
    </location>
</feature>
<evidence type="ECO:0000256" key="1">
    <source>
        <dbReference type="ARBA" id="ARBA00004651"/>
    </source>
</evidence>
<feature type="transmembrane region" description="Helical" evidence="6">
    <location>
        <begin position="424"/>
        <end position="450"/>
    </location>
</feature>
<dbReference type="EMBL" id="JBHSVR010000001">
    <property type="protein sequence ID" value="MFC6632579.1"/>
    <property type="molecule type" value="Genomic_DNA"/>
</dbReference>
<feature type="transmembrane region" description="Helical" evidence="6">
    <location>
        <begin position="298"/>
        <end position="322"/>
    </location>
</feature>
<feature type="transmembrane region" description="Helical" evidence="6">
    <location>
        <begin position="366"/>
        <end position="388"/>
    </location>
</feature>
<name>A0ABW1YIT4_9GAMM</name>
<evidence type="ECO:0000256" key="4">
    <source>
        <dbReference type="ARBA" id="ARBA00022989"/>
    </source>
</evidence>
<organism evidence="8 9">
    <name type="scientific">Microbulbifer taiwanensis</name>
    <dbReference type="NCBI Taxonomy" id="986746"/>
    <lineage>
        <taxon>Bacteria</taxon>
        <taxon>Pseudomonadati</taxon>
        <taxon>Pseudomonadota</taxon>
        <taxon>Gammaproteobacteria</taxon>
        <taxon>Cellvibrionales</taxon>
        <taxon>Microbulbiferaceae</taxon>
        <taxon>Microbulbifer</taxon>
    </lineage>
</organism>
<reference evidence="9" key="1">
    <citation type="journal article" date="2019" name="Int. J. Syst. Evol. Microbiol.">
        <title>The Global Catalogue of Microorganisms (GCM) 10K type strain sequencing project: providing services to taxonomists for standard genome sequencing and annotation.</title>
        <authorList>
            <consortium name="The Broad Institute Genomics Platform"/>
            <consortium name="The Broad Institute Genome Sequencing Center for Infectious Disease"/>
            <person name="Wu L."/>
            <person name="Ma J."/>
        </authorList>
    </citation>
    <scope>NUCLEOTIDE SEQUENCE [LARGE SCALE GENOMIC DNA]</scope>
    <source>
        <strain evidence="9">CGMCC 1.13718</strain>
    </source>
</reference>
<keyword evidence="9" id="KW-1185">Reference proteome</keyword>
<dbReference type="InterPro" id="IPR038766">
    <property type="entry name" value="Membrane_comp_ABC_pdt"/>
</dbReference>
<evidence type="ECO:0000256" key="6">
    <source>
        <dbReference type="SAM" id="Phobius"/>
    </source>
</evidence>
<dbReference type="PANTHER" id="PTHR30287:SF1">
    <property type="entry name" value="INNER MEMBRANE PROTEIN"/>
    <property type="match status" value="1"/>
</dbReference>
<accession>A0ABW1YIT4</accession>
<evidence type="ECO:0000259" key="7">
    <source>
        <dbReference type="Pfam" id="PF02687"/>
    </source>
</evidence>
<sequence length="839" mass="91477">MNFLTLAWQEFRSDLGQADTRLQLLAQILLAFFLLLLSLSGASLQSALQQNLSDMLGADLVLERHRPLSEAQRSALAELSADLSETRLLDITLSHAGRHQQVQLKLVDRHYPLQGQLAVGRSRASEHESAGRGPGAGEIWLDTRALVGLGLATGESLHLGGREYLVSRALFHEPDRLLEGHSVAVRAMAALPAGAAGPPLAGDTRYRYLLNADASQEAVIVAWVQRELPDARLVRKRGGQHPLAGFWQRVENFFGLSALVLFVLGGVAMDLIGRRLLRREAYRQAVYQSLGLSPARGLCLYGAKWMLGIALSFLLAGLLALAGQQWVLKLLQGHLAGALGADIGAEIGAELEAAWHPGVLARTLGLLWLLLLCLQLPTLIGVGRASVLELLRPQQRLPALALRLAWMLTCFSLLVAAYSDNSRLTLLMIGTLLVTLLLIASLTFALLTLVERLTRRRGGLLAFCLFTMRQRLLGKSAQVMGLGLCATLLLFTFMLLRDLGQAMEANSRAVDGNLLIVRATSAQMADIEAWNRRTGSVLRQSRPYVRAQLVRINGLAPEAFSGQPSESLSRIARPIRLSWSAELPANNRLAAGRWWQAGDENRRQISVEDEVMADLGLSLGDALAFAIGGQLVEFTLVAGHAYRPGAGSITFWFQVPPGAVESLGVELLQMGSMELPQRAWSQLGELWRRHPGLELLPVKQLSERFDATLALVTRVVAGYSLLLGLMALLLVAACVRGFERDDRRKNGLLLSLGLRRRHCLRLNLYEWLITAAIAGGGAVAGTSLAGQLIYRSQFHLNYRPDALYLLGTLAIMAAVLCLLGLWCCRHSLKASVGELMAES</sequence>
<proteinExistence type="predicted"/>
<feature type="domain" description="ABC3 transporter permease C-terminal" evidence="7">
    <location>
        <begin position="720"/>
        <end position="824"/>
    </location>
</feature>
<dbReference type="PANTHER" id="PTHR30287">
    <property type="entry name" value="MEMBRANE COMPONENT OF PREDICTED ABC SUPERFAMILY METABOLITE UPTAKE TRANSPORTER"/>
    <property type="match status" value="1"/>
</dbReference>
<comment type="subcellular location">
    <subcellularLocation>
        <location evidence="1">Cell membrane</location>
        <topology evidence="1">Multi-pass membrane protein</topology>
    </subcellularLocation>
</comment>
<feature type="transmembrane region" description="Helical" evidence="6">
    <location>
        <begin position="764"/>
        <end position="790"/>
    </location>
</feature>
<evidence type="ECO:0000313" key="8">
    <source>
        <dbReference type="EMBL" id="MFC6632579.1"/>
    </source>
</evidence>
<dbReference type="RefSeq" id="WP_193192071.1">
    <property type="nucleotide sequence ID" value="NZ_JACZFR010000025.1"/>
</dbReference>
<keyword evidence="4 6" id="KW-1133">Transmembrane helix</keyword>
<feature type="transmembrane region" description="Helical" evidence="6">
    <location>
        <begin position="802"/>
        <end position="824"/>
    </location>
</feature>
<keyword evidence="2" id="KW-1003">Cell membrane</keyword>
<protein>
    <submittedName>
        <fullName evidence="8">ABC transporter permease</fullName>
    </submittedName>
</protein>
<feature type="transmembrane region" description="Helical" evidence="6">
    <location>
        <begin position="716"/>
        <end position="735"/>
    </location>
</feature>
<dbReference type="InterPro" id="IPR003838">
    <property type="entry name" value="ABC3_permease_C"/>
</dbReference>
<comment type="caution">
    <text evidence="8">The sequence shown here is derived from an EMBL/GenBank/DDBJ whole genome shotgun (WGS) entry which is preliminary data.</text>
</comment>
<keyword evidence="5 6" id="KW-0472">Membrane</keyword>
<evidence type="ECO:0000256" key="3">
    <source>
        <dbReference type="ARBA" id="ARBA00022692"/>
    </source>
</evidence>
<dbReference type="Pfam" id="PF02687">
    <property type="entry name" value="FtsX"/>
    <property type="match status" value="1"/>
</dbReference>
<keyword evidence="3 6" id="KW-0812">Transmembrane</keyword>
<evidence type="ECO:0000256" key="2">
    <source>
        <dbReference type="ARBA" id="ARBA00022475"/>
    </source>
</evidence>
<evidence type="ECO:0000313" key="9">
    <source>
        <dbReference type="Proteomes" id="UP001596425"/>
    </source>
</evidence>
<feature type="transmembrane region" description="Helical" evidence="6">
    <location>
        <begin position="253"/>
        <end position="277"/>
    </location>
</feature>